<dbReference type="Proteomes" id="UP000247727">
    <property type="component" value="Unassembled WGS sequence"/>
</dbReference>
<organism evidence="1 2">
    <name type="scientific">Rhodobacter viridis</name>
    <dbReference type="NCBI Taxonomy" id="1054202"/>
    <lineage>
        <taxon>Bacteria</taxon>
        <taxon>Pseudomonadati</taxon>
        <taxon>Pseudomonadota</taxon>
        <taxon>Alphaproteobacteria</taxon>
        <taxon>Rhodobacterales</taxon>
        <taxon>Rhodobacter group</taxon>
        <taxon>Rhodobacter</taxon>
    </lineage>
</organism>
<dbReference type="AlphaFoldDB" id="A0A318TS43"/>
<dbReference type="EMBL" id="QJTK01000023">
    <property type="protein sequence ID" value="PYF06747.1"/>
    <property type="molecule type" value="Genomic_DNA"/>
</dbReference>
<reference evidence="1 2" key="1">
    <citation type="submission" date="2018-06" db="EMBL/GenBank/DDBJ databases">
        <title>Genomic Encyclopedia of Type Strains, Phase III (KMG-III): the genomes of soil and plant-associated and newly described type strains.</title>
        <authorList>
            <person name="Whitman W."/>
        </authorList>
    </citation>
    <scope>NUCLEOTIDE SEQUENCE [LARGE SCALE GENOMIC DNA]</scope>
    <source>
        <strain evidence="1 2">JA737</strain>
    </source>
</reference>
<evidence type="ECO:0000313" key="1">
    <source>
        <dbReference type="EMBL" id="PYF06747.1"/>
    </source>
</evidence>
<protein>
    <submittedName>
        <fullName evidence="1">Uncharacterized protein</fullName>
    </submittedName>
</protein>
<sequence>MTRDAKNREKDQKIYKLMKNNDFFRFFELPRYDSDRSSQPQWRRK</sequence>
<gene>
    <name evidence="1" type="ORF">C8J30_1232</name>
</gene>
<name>A0A318TS43_9RHOB</name>
<accession>A0A318TS43</accession>
<keyword evidence="2" id="KW-1185">Reference proteome</keyword>
<proteinExistence type="predicted"/>
<comment type="caution">
    <text evidence="1">The sequence shown here is derived from an EMBL/GenBank/DDBJ whole genome shotgun (WGS) entry which is preliminary data.</text>
</comment>
<evidence type="ECO:0000313" key="2">
    <source>
        <dbReference type="Proteomes" id="UP000247727"/>
    </source>
</evidence>